<organism evidence="2">
    <name type="scientific">freshwater metagenome</name>
    <dbReference type="NCBI Taxonomy" id="449393"/>
    <lineage>
        <taxon>unclassified sequences</taxon>
        <taxon>metagenomes</taxon>
        <taxon>ecological metagenomes</taxon>
    </lineage>
</organism>
<accession>A0A6J6DIM1</accession>
<evidence type="ECO:0000313" key="2">
    <source>
        <dbReference type="EMBL" id="CAB4563880.1"/>
    </source>
</evidence>
<gene>
    <name evidence="2" type="ORF">UFOPK1650_00345</name>
</gene>
<name>A0A6J6DIM1_9ZZZZ</name>
<evidence type="ECO:0000259" key="1">
    <source>
        <dbReference type="PROSITE" id="PS01031"/>
    </source>
</evidence>
<protein>
    <submittedName>
        <fullName evidence="2">Unannotated protein</fullName>
    </submittedName>
</protein>
<dbReference type="Pfam" id="PF00011">
    <property type="entry name" value="HSP20"/>
    <property type="match status" value="1"/>
</dbReference>
<feature type="domain" description="SHSP" evidence="1">
    <location>
        <begin position="43"/>
        <end position="157"/>
    </location>
</feature>
<dbReference type="Gene3D" id="2.60.40.790">
    <property type="match status" value="1"/>
</dbReference>
<proteinExistence type="predicted"/>
<dbReference type="PANTHER" id="PTHR47062">
    <property type="match status" value="1"/>
</dbReference>
<dbReference type="EMBL" id="CAEZTJ010000030">
    <property type="protein sequence ID" value="CAB4563880.1"/>
    <property type="molecule type" value="Genomic_DNA"/>
</dbReference>
<sequence>MANILKRESRLRSPLSSLLSDGEKWMVGFDDVFNNLVEKWEEGFDGFHEYPASNIKRIDDHHYRIEVAVAGFMRDELNVDREGDALIVTGSKSEETSEERDDYLQRGIKAKSFRQSFQLTEHDKVLEATLRHGILEINVKRESNGTRKKLGIPIKEV</sequence>
<dbReference type="InterPro" id="IPR002068">
    <property type="entry name" value="A-crystallin/Hsp20_dom"/>
</dbReference>
<reference evidence="2" key="1">
    <citation type="submission" date="2020-05" db="EMBL/GenBank/DDBJ databases">
        <authorList>
            <person name="Chiriac C."/>
            <person name="Salcher M."/>
            <person name="Ghai R."/>
            <person name="Kavagutti S V."/>
        </authorList>
    </citation>
    <scope>NUCLEOTIDE SEQUENCE</scope>
</reference>
<dbReference type="InterPro" id="IPR008978">
    <property type="entry name" value="HSP20-like_chaperone"/>
</dbReference>
<dbReference type="SUPFAM" id="SSF49764">
    <property type="entry name" value="HSP20-like chaperones"/>
    <property type="match status" value="1"/>
</dbReference>
<dbReference type="AlphaFoldDB" id="A0A6J6DIM1"/>
<dbReference type="PROSITE" id="PS01031">
    <property type="entry name" value="SHSP"/>
    <property type="match status" value="1"/>
</dbReference>
<dbReference type="PANTHER" id="PTHR47062:SF1">
    <property type="entry name" value="SMALL HEAT SHOCK PROTEIN IBPA"/>
    <property type="match status" value="1"/>
</dbReference>